<dbReference type="AlphaFoldDB" id="I3YN37"/>
<dbReference type="KEGG" id="afd:Alfi_2112"/>
<dbReference type="Proteomes" id="UP000006052">
    <property type="component" value="Chromosome"/>
</dbReference>
<evidence type="ECO:0000313" key="2">
    <source>
        <dbReference type="Proteomes" id="UP000006052"/>
    </source>
</evidence>
<gene>
    <name evidence="1" type="ordered locus">Alfi_2112</name>
</gene>
<sequence length="201" mass="23435">MKNHKRIKECFGDFENIKLTINQNMNEYTFYQDHKGTIWQRSHFSVNAESLNEAKQIIAANNLSSNFVGDLDDGQTIVFHKSEYLYDTLSSMVPDHNQGHATIIVLDSNHETICMNGHDPQVDRSVRKELRVFAWPYKLLPRNASDEEILKAWENGPIPAPEDEREMSEVEIYTPDEFSERINDNKCAFDNYYVRFIIITL</sequence>
<dbReference type="EMBL" id="CP003274">
    <property type="protein sequence ID" value="AFL78405.1"/>
    <property type="molecule type" value="Genomic_DNA"/>
</dbReference>
<reference evidence="2" key="1">
    <citation type="journal article" date="2013" name="Stand. Genomic Sci.">
        <title>Complete genome sequence of the bile-resistant pigment-producing anaerobe Alistipes finegoldii type strain (AHN2437(T)).</title>
        <authorList>
            <person name="Mavromatis K."/>
            <person name="Stackebrandt E."/>
            <person name="Munk C."/>
            <person name="Lapidus A."/>
            <person name="Nolan M."/>
            <person name="Lucas S."/>
            <person name="Hammon N."/>
            <person name="Deshpande S."/>
            <person name="Cheng J.F."/>
            <person name="Tapia R."/>
            <person name="Goodwin L.A."/>
            <person name="Pitluck S."/>
            <person name="Liolios K."/>
            <person name="Pagani I."/>
            <person name="Ivanova N."/>
            <person name="Mikhailova N."/>
            <person name="Huntemann M."/>
            <person name="Pati A."/>
            <person name="Chen A."/>
            <person name="Palaniappan K."/>
            <person name="Land M."/>
            <person name="Hauser L."/>
            <person name="Rohde M."/>
            <person name="Gronow S."/>
            <person name="Goker M."/>
            <person name="Detter J.C."/>
            <person name="Bristow J."/>
            <person name="Eisen J.A."/>
            <person name="Markowitz V."/>
            <person name="Hugenholtz P."/>
            <person name="Kyrpides N.C."/>
            <person name="Klenk H.P."/>
            <person name="Woyke T."/>
        </authorList>
    </citation>
    <scope>NUCLEOTIDE SEQUENCE</scope>
    <source>
        <strain evidence="2">DSM 17242 / JCM 16770 / AHN 2437 / CCUG 46020 / CIP 107999</strain>
    </source>
</reference>
<dbReference type="HOGENOM" id="CLU_1358084_0_0_10"/>
<accession>I3YN37</accession>
<name>I3YN37_ALIFI</name>
<protein>
    <submittedName>
        <fullName evidence="1">Uncharacterized protein</fullName>
    </submittedName>
</protein>
<proteinExistence type="predicted"/>
<evidence type="ECO:0000313" key="1">
    <source>
        <dbReference type="EMBL" id="AFL78405.1"/>
    </source>
</evidence>
<organism evidence="1 2">
    <name type="scientific">Alistipes finegoldii (strain DSM 17242 / JCM 16770 / CCUG 46020 / CIP 107999 / KCTC 15236 / AHN 2437)</name>
    <dbReference type="NCBI Taxonomy" id="679935"/>
    <lineage>
        <taxon>Bacteria</taxon>
        <taxon>Pseudomonadati</taxon>
        <taxon>Bacteroidota</taxon>
        <taxon>Bacteroidia</taxon>
        <taxon>Bacteroidales</taxon>
        <taxon>Rikenellaceae</taxon>
        <taxon>Alistipes</taxon>
    </lineage>
</organism>
<dbReference type="eggNOG" id="ENOG50338C9">
    <property type="taxonomic scope" value="Bacteria"/>
</dbReference>
<dbReference type="STRING" id="679935.Alfi_2112"/>